<dbReference type="AlphaFoldDB" id="A0A7V8U9E8"/>
<sequence length="222" mass="24495">MSSNEGAVQPRSHAEAMDAIYRTQRHIYDLTRKYYLLGRDRLIADLAPPRGGTVLELGCGTARNLILAARRYPNARFFGFDISEAMLEAARESVRKAGLEGRIFLTRGDATAFSAQHLFGLQGFDRVFCSYTLSMIPGWERAIAAAAGSLAPGGRMHIVDFGTQDELPRWFAAGLHAWLARFHVTPRRDLGPIARSIAEDAGLAIDHRPLYRGYAQYAVIGG</sequence>
<dbReference type="Gene3D" id="3.40.50.150">
    <property type="entry name" value="Vaccinia Virus protein VP39"/>
    <property type="match status" value="1"/>
</dbReference>
<dbReference type="PANTHER" id="PTHR43591:SF24">
    <property type="entry name" value="2-METHOXY-6-POLYPRENYL-1,4-BENZOQUINOL METHYLASE, MITOCHONDRIAL"/>
    <property type="match status" value="1"/>
</dbReference>
<reference evidence="2 3" key="1">
    <citation type="journal article" date="1994" name="Int. J. Syst. Bacteriol.">
        <title>Phylogenetic positions of novel aerobic, bacteriochlorophyll a-containing bacteria and description of Roseococcus thiosulfatophilus gen. nov., sp. nov., Erythromicrobium ramosum gen. nov., sp. nov., and Erythrobacter litoralis sp. nov.</title>
        <authorList>
            <person name="Yurkov V."/>
            <person name="Stackebrandt E."/>
            <person name="Holmes A."/>
            <person name="Fuerst J.A."/>
            <person name="Hugenholtz P."/>
            <person name="Golecki J."/>
            <person name="Gad'on N."/>
            <person name="Gorlenko V.M."/>
            <person name="Kompantseva E.I."/>
            <person name="Drews G."/>
        </authorList>
    </citation>
    <scope>NUCLEOTIDE SEQUENCE [LARGE SCALE GENOMIC DNA]</scope>
    <source>
        <strain evidence="2 3">KR-99</strain>
    </source>
</reference>
<protein>
    <submittedName>
        <fullName evidence="2">Class I SAM-dependent methyltransferase</fullName>
    </submittedName>
</protein>
<dbReference type="Pfam" id="PF13847">
    <property type="entry name" value="Methyltransf_31"/>
    <property type="match status" value="1"/>
</dbReference>
<proteinExistence type="predicted"/>
<dbReference type="InterPro" id="IPR025714">
    <property type="entry name" value="Methyltranfer_dom"/>
</dbReference>
<dbReference type="SUPFAM" id="SSF53335">
    <property type="entry name" value="S-adenosyl-L-methionine-dependent methyltransferases"/>
    <property type="match status" value="1"/>
</dbReference>
<organism evidence="2 3">
    <name type="scientific">Sphingomonas ursincola</name>
    <dbReference type="NCBI Taxonomy" id="56361"/>
    <lineage>
        <taxon>Bacteria</taxon>
        <taxon>Pseudomonadati</taxon>
        <taxon>Pseudomonadota</taxon>
        <taxon>Alphaproteobacteria</taxon>
        <taxon>Sphingomonadales</taxon>
        <taxon>Sphingomonadaceae</taxon>
        <taxon>Sphingomonas</taxon>
    </lineage>
</organism>
<feature type="domain" description="Methyltransferase" evidence="1">
    <location>
        <begin position="51"/>
        <end position="170"/>
    </location>
</feature>
<evidence type="ECO:0000259" key="1">
    <source>
        <dbReference type="Pfam" id="PF13847"/>
    </source>
</evidence>
<dbReference type="InterPro" id="IPR029063">
    <property type="entry name" value="SAM-dependent_MTases_sf"/>
</dbReference>
<keyword evidence="3" id="KW-1185">Reference proteome</keyword>
<keyword evidence="2" id="KW-0489">Methyltransferase</keyword>
<dbReference type="EMBL" id="VDES01000003">
    <property type="protein sequence ID" value="MBA1375666.1"/>
    <property type="molecule type" value="Genomic_DNA"/>
</dbReference>
<name>A0A7V8U9E8_9SPHN</name>
<dbReference type="PANTHER" id="PTHR43591">
    <property type="entry name" value="METHYLTRANSFERASE"/>
    <property type="match status" value="1"/>
</dbReference>
<dbReference type="CDD" id="cd02440">
    <property type="entry name" value="AdoMet_MTases"/>
    <property type="match status" value="1"/>
</dbReference>
<dbReference type="Proteomes" id="UP000589292">
    <property type="component" value="Unassembled WGS sequence"/>
</dbReference>
<accession>A0A7V8U9E8</accession>
<keyword evidence="2" id="KW-0808">Transferase</keyword>
<comment type="caution">
    <text evidence="2">The sequence shown here is derived from an EMBL/GenBank/DDBJ whole genome shotgun (WGS) entry which is preliminary data.</text>
</comment>
<dbReference type="GO" id="GO:0032259">
    <property type="term" value="P:methylation"/>
    <property type="evidence" value="ECO:0007669"/>
    <property type="project" value="UniProtKB-KW"/>
</dbReference>
<dbReference type="RefSeq" id="WP_181268154.1">
    <property type="nucleotide sequence ID" value="NZ_BAAAGB010000001.1"/>
</dbReference>
<evidence type="ECO:0000313" key="3">
    <source>
        <dbReference type="Proteomes" id="UP000589292"/>
    </source>
</evidence>
<dbReference type="GO" id="GO:0008168">
    <property type="term" value="F:methyltransferase activity"/>
    <property type="evidence" value="ECO:0007669"/>
    <property type="project" value="UniProtKB-KW"/>
</dbReference>
<evidence type="ECO:0000313" key="2">
    <source>
        <dbReference type="EMBL" id="MBA1375666.1"/>
    </source>
</evidence>
<gene>
    <name evidence="2" type="ORF">FG486_15065</name>
</gene>